<keyword evidence="3" id="KW-1185">Reference proteome</keyword>
<protein>
    <submittedName>
        <fullName evidence="2">Uncharacterized protein</fullName>
    </submittedName>
</protein>
<dbReference type="Proteomes" id="UP001054945">
    <property type="component" value="Unassembled WGS sequence"/>
</dbReference>
<proteinExistence type="predicted"/>
<evidence type="ECO:0000313" key="2">
    <source>
        <dbReference type="EMBL" id="GIY82733.1"/>
    </source>
</evidence>
<accession>A0AAV4WK84</accession>
<feature type="compositionally biased region" description="Basic residues" evidence="1">
    <location>
        <begin position="92"/>
        <end position="109"/>
    </location>
</feature>
<comment type="caution">
    <text evidence="2">The sequence shown here is derived from an EMBL/GenBank/DDBJ whole genome shotgun (WGS) entry which is preliminary data.</text>
</comment>
<dbReference type="EMBL" id="BPLR01016276">
    <property type="protein sequence ID" value="GIY82733.1"/>
    <property type="molecule type" value="Genomic_DNA"/>
</dbReference>
<gene>
    <name evidence="2" type="ORF">CEXT_338481</name>
</gene>
<organism evidence="2 3">
    <name type="scientific">Caerostris extrusa</name>
    <name type="common">Bark spider</name>
    <name type="synonym">Caerostris bankana</name>
    <dbReference type="NCBI Taxonomy" id="172846"/>
    <lineage>
        <taxon>Eukaryota</taxon>
        <taxon>Metazoa</taxon>
        <taxon>Ecdysozoa</taxon>
        <taxon>Arthropoda</taxon>
        <taxon>Chelicerata</taxon>
        <taxon>Arachnida</taxon>
        <taxon>Araneae</taxon>
        <taxon>Araneomorphae</taxon>
        <taxon>Entelegynae</taxon>
        <taxon>Araneoidea</taxon>
        <taxon>Araneidae</taxon>
        <taxon>Caerostris</taxon>
    </lineage>
</organism>
<evidence type="ECO:0000313" key="3">
    <source>
        <dbReference type="Proteomes" id="UP001054945"/>
    </source>
</evidence>
<feature type="region of interest" description="Disordered" evidence="1">
    <location>
        <begin position="92"/>
        <end position="116"/>
    </location>
</feature>
<dbReference type="AlphaFoldDB" id="A0AAV4WK84"/>
<reference evidence="2 3" key="1">
    <citation type="submission" date="2021-06" db="EMBL/GenBank/DDBJ databases">
        <title>Caerostris extrusa draft genome.</title>
        <authorList>
            <person name="Kono N."/>
            <person name="Arakawa K."/>
        </authorList>
    </citation>
    <scope>NUCLEOTIDE SEQUENCE [LARGE SCALE GENOMIC DNA]</scope>
</reference>
<sequence>MMLASKREQIASPTFGVGVSPFGIEKLLFSNDRMVSKFRQLLSQNPRQQWCKIISSHSCLVEYLAKQFHLSLIYLRYPSCKKTATHPVRKNTWKNQRKQKKRHLMKRNSRNPETYAQKKKSLARELCHIVFLFRKLSLHSVRTSEANLKYDTCQQKRTNCFPPLA</sequence>
<evidence type="ECO:0000256" key="1">
    <source>
        <dbReference type="SAM" id="MobiDB-lite"/>
    </source>
</evidence>
<name>A0AAV4WK84_CAEEX</name>